<organism evidence="11 12">
    <name type="scientific">Desulfatitalea alkaliphila</name>
    <dbReference type="NCBI Taxonomy" id="2929485"/>
    <lineage>
        <taxon>Bacteria</taxon>
        <taxon>Pseudomonadati</taxon>
        <taxon>Thermodesulfobacteriota</taxon>
        <taxon>Desulfobacteria</taxon>
        <taxon>Desulfobacterales</taxon>
        <taxon>Desulfosarcinaceae</taxon>
        <taxon>Desulfatitalea</taxon>
    </lineage>
</organism>
<dbReference type="GO" id="GO:0003989">
    <property type="term" value="F:acetyl-CoA carboxylase activity"/>
    <property type="evidence" value="ECO:0007669"/>
    <property type="project" value="UniProtKB-EC"/>
</dbReference>
<dbReference type="InterPro" id="IPR011764">
    <property type="entry name" value="Biotin_carboxylation_dom"/>
</dbReference>
<evidence type="ECO:0000256" key="6">
    <source>
        <dbReference type="ARBA" id="ARBA00023267"/>
    </source>
</evidence>
<dbReference type="EC" id="6.4.1.2" evidence="11"/>
<evidence type="ECO:0000256" key="4">
    <source>
        <dbReference type="ARBA" id="ARBA00022840"/>
    </source>
</evidence>
<keyword evidence="5" id="KW-0809">Transit peptide</keyword>
<gene>
    <name evidence="11" type="ORF">MRX98_18820</name>
</gene>
<feature type="domain" description="Biotin carboxylation" evidence="10">
    <location>
        <begin position="1"/>
        <end position="446"/>
    </location>
</feature>
<evidence type="ECO:0000256" key="3">
    <source>
        <dbReference type="ARBA" id="ARBA00022741"/>
    </source>
</evidence>
<dbReference type="NCBIfam" id="NF006367">
    <property type="entry name" value="PRK08591.1"/>
    <property type="match status" value="1"/>
</dbReference>
<dbReference type="SMART" id="SM00878">
    <property type="entry name" value="Biotin_carb_C"/>
    <property type="match status" value="1"/>
</dbReference>
<dbReference type="RefSeq" id="WP_246913720.1">
    <property type="nucleotide sequence ID" value="NZ_JALJRB010000030.1"/>
</dbReference>
<dbReference type="Gene3D" id="2.40.50.100">
    <property type="match status" value="1"/>
</dbReference>
<dbReference type="AlphaFoldDB" id="A0AA41UK45"/>
<keyword evidence="3 7" id="KW-0547">Nucleotide-binding</keyword>
<dbReference type="InterPro" id="IPR005481">
    <property type="entry name" value="BC-like_N"/>
</dbReference>
<dbReference type="SUPFAM" id="SSF51230">
    <property type="entry name" value="Single hybrid motif"/>
    <property type="match status" value="1"/>
</dbReference>
<name>A0AA41UK45_9BACT</name>
<dbReference type="FunFam" id="2.40.50.100:FF:000003">
    <property type="entry name" value="Acetyl-CoA carboxylase biotin carboxyl carrier protein"/>
    <property type="match status" value="1"/>
</dbReference>
<dbReference type="Pfam" id="PF02785">
    <property type="entry name" value="Biotin_carb_C"/>
    <property type="match status" value="1"/>
</dbReference>
<dbReference type="Pfam" id="PF00289">
    <property type="entry name" value="Biotin_carb_N"/>
    <property type="match status" value="1"/>
</dbReference>
<evidence type="ECO:0000313" key="11">
    <source>
        <dbReference type="EMBL" id="MCJ8502635.1"/>
    </source>
</evidence>
<dbReference type="InterPro" id="IPR011053">
    <property type="entry name" value="Single_hybrid_motif"/>
</dbReference>
<dbReference type="GO" id="GO:0046872">
    <property type="term" value="F:metal ion binding"/>
    <property type="evidence" value="ECO:0007669"/>
    <property type="project" value="InterPro"/>
</dbReference>
<dbReference type="SUPFAM" id="SSF56059">
    <property type="entry name" value="Glutathione synthetase ATP-binding domain-like"/>
    <property type="match status" value="1"/>
</dbReference>
<dbReference type="FunFam" id="3.30.1490.20:FF:000003">
    <property type="entry name" value="acetyl-CoA carboxylase isoform X1"/>
    <property type="match status" value="1"/>
</dbReference>
<dbReference type="PROSITE" id="PS50979">
    <property type="entry name" value="BC"/>
    <property type="match status" value="1"/>
</dbReference>
<dbReference type="SUPFAM" id="SSF51246">
    <property type="entry name" value="Rudiment single hybrid motif"/>
    <property type="match status" value="1"/>
</dbReference>
<keyword evidence="6" id="KW-0092">Biotin</keyword>
<dbReference type="GO" id="GO:0005524">
    <property type="term" value="F:ATP binding"/>
    <property type="evidence" value="ECO:0007669"/>
    <property type="project" value="UniProtKB-UniRule"/>
</dbReference>
<dbReference type="InterPro" id="IPR016185">
    <property type="entry name" value="PreATP-grasp_dom_sf"/>
</dbReference>
<evidence type="ECO:0000256" key="7">
    <source>
        <dbReference type="PROSITE-ProRule" id="PRU00409"/>
    </source>
</evidence>
<accession>A0AA41UK45</accession>
<feature type="domain" description="Lipoyl-binding" evidence="8">
    <location>
        <begin position="592"/>
        <end position="668"/>
    </location>
</feature>
<evidence type="ECO:0000259" key="9">
    <source>
        <dbReference type="PROSITE" id="PS50975"/>
    </source>
</evidence>
<dbReference type="InterPro" id="IPR005479">
    <property type="entry name" value="CPAse_ATP-bd"/>
</dbReference>
<dbReference type="PANTHER" id="PTHR18866:SF33">
    <property type="entry name" value="METHYLCROTONOYL-COA CARBOXYLASE SUBUNIT ALPHA, MITOCHONDRIAL-RELATED"/>
    <property type="match status" value="1"/>
</dbReference>
<dbReference type="FunFam" id="3.30.470.20:FF:000028">
    <property type="entry name" value="Methylcrotonoyl-CoA carboxylase subunit alpha, mitochondrial"/>
    <property type="match status" value="1"/>
</dbReference>
<dbReference type="InterPro" id="IPR050856">
    <property type="entry name" value="Biotin_carboxylase_complex"/>
</dbReference>
<comment type="caution">
    <text evidence="11">The sequence shown here is derived from an EMBL/GenBank/DDBJ whole genome shotgun (WGS) entry which is preliminary data.</text>
</comment>
<evidence type="ECO:0000259" key="8">
    <source>
        <dbReference type="PROSITE" id="PS50968"/>
    </source>
</evidence>
<keyword evidence="4 7" id="KW-0067">ATP-binding</keyword>
<dbReference type="CDD" id="cd06850">
    <property type="entry name" value="biotinyl_domain"/>
    <property type="match status" value="1"/>
</dbReference>
<dbReference type="EMBL" id="JALJRB010000030">
    <property type="protein sequence ID" value="MCJ8502635.1"/>
    <property type="molecule type" value="Genomic_DNA"/>
</dbReference>
<dbReference type="Pfam" id="PF00364">
    <property type="entry name" value="Biotin_lipoyl"/>
    <property type="match status" value="1"/>
</dbReference>
<dbReference type="Pfam" id="PF02786">
    <property type="entry name" value="CPSase_L_D2"/>
    <property type="match status" value="1"/>
</dbReference>
<dbReference type="FunFam" id="3.40.50.20:FF:000010">
    <property type="entry name" value="Propionyl-CoA carboxylase subunit alpha"/>
    <property type="match status" value="1"/>
</dbReference>
<feature type="domain" description="ATP-grasp" evidence="9">
    <location>
        <begin position="120"/>
        <end position="317"/>
    </location>
</feature>
<evidence type="ECO:0000256" key="1">
    <source>
        <dbReference type="ARBA" id="ARBA00001953"/>
    </source>
</evidence>
<dbReference type="InterPro" id="IPR011761">
    <property type="entry name" value="ATP-grasp"/>
</dbReference>
<proteinExistence type="predicted"/>
<sequence length="669" mass="73289">MFDKILIANRGEIAVRIIRTCKRLGIRTVAVYSEADSRGLFCQMADEAVPIGGAQARDSYLDTEKIVAAAMAGQCRAVHPGYGFLSENPHFARSVEAAGLVFIGPPPAAIAALGEKLAAKELAVKAGVPVIPGHGDALKDEAEALAVADAIGYPVLLKPAAGGGGKGMRIVQTPEEMETALASSRQEARKAFGDSRIFMERYIENPRHIEVQVLADAHGNVVHLGERECSIQRRYQKIIEESPSPAVSEQLRRRMGAAACDLARKAGYVNAGTVEFVLDGQGHFYFLEMNTRLQVEHPVTEMVTGLDLVELQLRIAGGEPLPFGQDEVVLDGWAMEARICAEDPAKAFMPSTGMITRYSEPRGADVRVDSGFGTGGAISPYYDSLLAKVICRGGDREAARTALVEALNGYHIEGVLTNIDFVGSVLCHPEFLQGNLSTDFIQRHFEGSQSLTPPNAGHLRHMALAAALIYHVRSEAVRDSLRPAVSPIGGRRIDPGTRSYTVKAEKALFDVRLEGDSLSRHWIFHVNGTVYMVETPELEFYRRRLKLKIDNQIHRFRLRIEESFVVVSFSGVTRLFEIYSPKEWEAMRFMPERTERRAQNVLACPMPGLVVAVLVGKGDRVFKGQNLVMLESMKMETGVASPVDGVVADVRVQAGQPVEAEQTLLLFER</sequence>
<comment type="cofactor">
    <cofactor evidence="1">
        <name>biotin</name>
        <dbReference type="ChEBI" id="CHEBI:57586"/>
    </cofactor>
</comment>
<dbReference type="SUPFAM" id="SSF52440">
    <property type="entry name" value="PreATP-grasp domain"/>
    <property type="match status" value="1"/>
</dbReference>
<evidence type="ECO:0000259" key="10">
    <source>
        <dbReference type="PROSITE" id="PS50979"/>
    </source>
</evidence>
<dbReference type="InterPro" id="IPR005482">
    <property type="entry name" value="Biotin_COase_C"/>
</dbReference>
<reference evidence="11" key="1">
    <citation type="submission" date="2022-04" db="EMBL/GenBank/DDBJ databases">
        <title>Desulfatitalea alkaliphila sp. nov., a novel anaerobic sulfate-reducing bacterium isolated from terrestrial mud volcano, Taman Peninsula, Russia.</title>
        <authorList>
            <person name="Khomyakova M.A."/>
            <person name="Merkel A.Y."/>
            <person name="Slobodkin A.I."/>
        </authorList>
    </citation>
    <scope>NUCLEOTIDE SEQUENCE</scope>
    <source>
        <strain evidence="11">M08but</strain>
    </source>
</reference>
<protein>
    <submittedName>
        <fullName evidence="11">Acetyl-CoA carboxylase biotin carboxylase subunit</fullName>
        <ecNumber evidence="11">6.4.1.2</ecNumber>
    </submittedName>
</protein>
<evidence type="ECO:0000256" key="5">
    <source>
        <dbReference type="ARBA" id="ARBA00022946"/>
    </source>
</evidence>
<dbReference type="InterPro" id="IPR000089">
    <property type="entry name" value="Biotin_lipoyl"/>
</dbReference>
<dbReference type="Gene3D" id="3.30.470.20">
    <property type="entry name" value="ATP-grasp fold, B domain"/>
    <property type="match status" value="1"/>
</dbReference>
<dbReference type="PROSITE" id="PS50968">
    <property type="entry name" value="BIOTINYL_LIPOYL"/>
    <property type="match status" value="1"/>
</dbReference>
<dbReference type="Proteomes" id="UP001165427">
    <property type="component" value="Unassembled WGS sequence"/>
</dbReference>
<dbReference type="PROSITE" id="PS00866">
    <property type="entry name" value="CPSASE_1"/>
    <property type="match status" value="1"/>
</dbReference>
<dbReference type="PROSITE" id="PS00867">
    <property type="entry name" value="CPSASE_2"/>
    <property type="match status" value="1"/>
</dbReference>
<evidence type="ECO:0000313" key="12">
    <source>
        <dbReference type="Proteomes" id="UP001165427"/>
    </source>
</evidence>
<dbReference type="PANTHER" id="PTHR18866">
    <property type="entry name" value="CARBOXYLASE:PYRUVATE/ACETYL-COA/PROPIONYL-COA CARBOXYLASE"/>
    <property type="match status" value="1"/>
</dbReference>
<evidence type="ECO:0000256" key="2">
    <source>
        <dbReference type="ARBA" id="ARBA00022598"/>
    </source>
</evidence>
<keyword evidence="2 11" id="KW-0436">Ligase</keyword>
<dbReference type="InterPro" id="IPR011054">
    <property type="entry name" value="Rudment_hybrid_motif"/>
</dbReference>
<keyword evidence="12" id="KW-1185">Reference proteome</keyword>
<dbReference type="PROSITE" id="PS50975">
    <property type="entry name" value="ATP_GRASP"/>
    <property type="match status" value="1"/>
</dbReference>